<organism evidence="1 2">
    <name type="scientific">Cirrhinus mrigala</name>
    <name type="common">Mrigala</name>
    <dbReference type="NCBI Taxonomy" id="683832"/>
    <lineage>
        <taxon>Eukaryota</taxon>
        <taxon>Metazoa</taxon>
        <taxon>Chordata</taxon>
        <taxon>Craniata</taxon>
        <taxon>Vertebrata</taxon>
        <taxon>Euteleostomi</taxon>
        <taxon>Actinopterygii</taxon>
        <taxon>Neopterygii</taxon>
        <taxon>Teleostei</taxon>
        <taxon>Ostariophysi</taxon>
        <taxon>Cypriniformes</taxon>
        <taxon>Cyprinidae</taxon>
        <taxon>Labeoninae</taxon>
        <taxon>Labeonini</taxon>
        <taxon>Cirrhinus</taxon>
    </lineage>
</organism>
<keyword evidence="2" id="KW-1185">Reference proteome</keyword>
<name>A0ABD0PGZ6_CIRMR</name>
<evidence type="ECO:0000313" key="1">
    <source>
        <dbReference type="EMBL" id="KAL0173035.1"/>
    </source>
</evidence>
<evidence type="ECO:0000313" key="2">
    <source>
        <dbReference type="Proteomes" id="UP001529510"/>
    </source>
</evidence>
<reference evidence="1 2" key="1">
    <citation type="submission" date="2024-05" db="EMBL/GenBank/DDBJ databases">
        <title>Genome sequencing and assembly of Indian major carp, Cirrhinus mrigala (Hamilton, 1822).</title>
        <authorList>
            <person name="Mohindra V."/>
            <person name="Chowdhury L.M."/>
            <person name="Lal K."/>
            <person name="Jena J.K."/>
        </authorList>
    </citation>
    <scope>NUCLEOTIDE SEQUENCE [LARGE SCALE GENOMIC DNA]</scope>
    <source>
        <strain evidence="1">CM1030</strain>
        <tissue evidence="1">Blood</tissue>
    </source>
</reference>
<sequence>RRVFDLLPGSCLTVCPLAMTTARPAHVWTLQWCAGRDAHRLAAVMASYLKMEDV</sequence>
<feature type="non-terminal residue" evidence="1">
    <location>
        <position position="54"/>
    </location>
</feature>
<comment type="caution">
    <text evidence="1">The sequence shown here is derived from an EMBL/GenBank/DDBJ whole genome shotgun (WGS) entry which is preliminary data.</text>
</comment>
<accession>A0ABD0PGZ6</accession>
<protein>
    <recommendedName>
        <fullName evidence="3">LysR family transcriptional regulator</fullName>
    </recommendedName>
</protein>
<dbReference type="EMBL" id="JAMKFB020000016">
    <property type="protein sequence ID" value="KAL0173035.1"/>
    <property type="molecule type" value="Genomic_DNA"/>
</dbReference>
<gene>
    <name evidence="1" type="ORF">M9458_033346</name>
</gene>
<evidence type="ECO:0008006" key="3">
    <source>
        <dbReference type="Google" id="ProtNLM"/>
    </source>
</evidence>
<proteinExistence type="predicted"/>
<dbReference type="Proteomes" id="UP001529510">
    <property type="component" value="Unassembled WGS sequence"/>
</dbReference>
<feature type="non-terminal residue" evidence="1">
    <location>
        <position position="1"/>
    </location>
</feature>
<dbReference type="AlphaFoldDB" id="A0ABD0PGZ6"/>